<keyword evidence="3" id="KW-1185">Reference proteome</keyword>
<dbReference type="Pfam" id="PF12776">
    <property type="entry name" value="Myb_DNA-bind_3"/>
    <property type="match status" value="1"/>
</dbReference>
<proteinExistence type="predicted"/>
<evidence type="ECO:0000313" key="2">
    <source>
        <dbReference type="EMBL" id="KAG8382958.1"/>
    </source>
</evidence>
<name>A0AAV6XV07_9LAMI</name>
<dbReference type="Proteomes" id="UP000826271">
    <property type="component" value="Unassembled WGS sequence"/>
</dbReference>
<evidence type="ECO:0000259" key="1">
    <source>
        <dbReference type="Pfam" id="PF12776"/>
    </source>
</evidence>
<dbReference type="AlphaFoldDB" id="A0AAV6XV07"/>
<gene>
    <name evidence="2" type="ORF">BUALT_Bualt05G0134100</name>
</gene>
<accession>A0AAV6XV07</accession>
<protein>
    <recommendedName>
        <fullName evidence="1">Myb/SANT-like domain-containing protein</fullName>
    </recommendedName>
</protein>
<comment type="caution">
    <text evidence="2">The sequence shown here is derived from an EMBL/GenBank/DDBJ whole genome shotgun (WGS) entry which is preliminary data.</text>
</comment>
<reference evidence="2" key="1">
    <citation type="submission" date="2019-10" db="EMBL/GenBank/DDBJ databases">
        <authorList>
            <person name="Zhang R."/>
            <person name="Pan Y."/>
            <person name="Wang J."/>
            <person name="Ma R."/>
            <person name="Yu S."/>
        </authorList>
    </citation>
    <scope>NUCLEOTIDE SEQUENCE</scope>
    <source>
        <strain evidence="2">LA-IB0</strain>
        <tissue evidence="2">Leaf</tissue>
    </source>
</reference>
<dbReference type="EMBL" id="WHWC01000005">
    <property type="protein sequence ID" value="KAG8382958.1"/>
    <property type="molecule type" value="Genomic_DNA"/>
</dbReference>
<sequence>MDGQFLDVEGWSSKKEKSFIELLHVVHGRNEISGGRLENIMLVGLQSRMNVEFGGFTETSVLNRFNMLRRRCKIFNVIFSDSDFQWNRAKNWITIPKQK</sequence>
<evidence type="ECO:0000313" key="3">
    <source>
        <dbReference type="Proteomes" id="UP000826271"/>
    </source>
</evidence>
<organism evidence="2 3">
    <name type="scientific">Buddleja alternifolia</name>
    <dbReference type="NCBI Taxonomy" id="168488"/>
    <lineage>
        <taxon>Eukaryota</taxon>
        <taxon>Viridiplantae</taxon>
        <taxon>Streptophyta</taxon>
        <taxon>Embryophyta</taxon>
        <taxon>Tracheophyta</taxon>
        <taxon>Spermatophyta</taxon>
        <taxon>Magnoliopsida</taxon>
        <taxon>eudicotyledons</taxon>
        <taxon>Gunneridae</taxon>
        <taxon>Pentapetalae</taxon>
        <taxon>asterids</taxon>
        <taxon>lamiids</taxon>
        <taxon>Lamiales</taxon>
        <taxon>Scrophulariaceae</taxon>
        <taxon>Buddlejeae</taxon>
        <taxon>Buddleja</taxon>
    </lineage>
</organism>
<feature type="domain" description="Myb/SANT-like" evidence="1">
    <location>
        <begin position="11"/>
        <end position="94"/>
    </location>
</feature>
<dbReference type="InterPro" id="IPR024752">
    <property type="entry name" value="Myb/SANT-like_dom"/>
</dbReference>